<evidence type="ECO:0000256" key="1">
    <source>
        <dbReference type="SAM" id="Phobius"/>
    </source>
</evidence>
<dbReference type="RefSeq" id="WP_209547206.1">
    <property type="nucleotide sequence ID" value="NZ_BAAADX010000001.1"/>
</dbReference>
<dbReference type="EMBL" id="JAGGKE010000007">
    <property type="protein sequence ID" value="MBP1902243.1"/>
    <property type="molecule type" value="Genomic_DNA"/>
</dbReference>
<organism evidence="2 3">
    <name type="scientific">Halorubrum trapanicum</name>
    <dbReference type="NCBI Taxonomy" id="29284"/>
    <lineage>
        <taxon>Archaea</taxon>
        <taxon>Methanobacteriati</taxon>
        <taxon>Methanobacteriota</taxon>
        <taxon>Stenosarchaea group</taxon>
        <taxon>Halobacteria</taxon>
        <taxon>Halobacteriales</taxon>
        <taxon>Haloferacaceae</taxon>
        <taxon>Halorubrum</taxon>
    </lineage>
</organism>
<keyword evidence="3" id="KW-1185">Reference proteome</keyword>
<evidence type="ECO:0000313" key="2">
    <source>
        <dbReference type="EMBL" id="MBP1902243.1"/>
    </source>
</evidence>
<sequence>MSFKNYVVFRVKTYGIGFIGLILAGAGLIAVFLNNDIIVGAIMFLIGIIGVLYARYQWREHDIRLEQRKLGR</sequence>
<dbReference type="Proteomes" id="UP000770586">
    <property type="component" value="Unassembled WGS sequence"/>
</dbReference>
<gene>
    <name evidence="2" type="ORF">J2744_001927</name>
</gene>
<reference evidence="2 3" key="1">
    <citation type="submission" date="2021-03" db="EMBL/GenBank/DDBJ databases">
        <title>Genomic Encyclopedia of Type Strains, Phase IV (KMG-IV): sequencing the most valuable type-strain genomes for metagenomic binning, comparative biology and taxonomic classification.</title>
        <authorList>
            <person name="Goeker M."/>
        </authorList>
    </citation>
    <scope>NUCLEOTIDE SEQUENCE [LARGE SCALE GENOMIC DNA]</scope>
    <source>
        <strain evidence="2 3">DSM 12287</strain>
    </source>
</reference>
<dbReference type="AlphaFoldDB" id="A0A8J7UQ98"/>
<proteinExistence type="predicted"/>
<keyword evidence="1" id="KW-1133">Transmembrane helix</keyword>
<keyword evidence="1" id="KW-0472">Membrane</keyword>
<accession>A0A8J7UQ98</accession>
<feature type="transmembrane region" description="Helical" evidence="1">
    <location>
        <begin position="12"/>
        <end position="31"/>
    </location>
</feature>
<protein>
    <submittedName>
        <fullName evidence="2">TM2 domain-containing membrane protein YozV</fullName>
    </submittedName>
</protein>
<keyword evidence="1" id="KW-0812">Transmembrane</keyword>
<name>A0A8J7UQ98_9EURY</name>
<evidence type="ECO:0000313" key="3">
    <source>
        <dbReference type="Proteomes" id="UP000770586"/>
    </source>
</evidence>
<comment type="caution">
    <text evidence="2">The sequence shown here is derived from an EMBL/GenBank/DDBJ whole genome shotgun (WGS) entry which is preliminary data.</text>
</comment>
<feature type="transmembrane region" description="Helical" evidence="1">
    <location>
        <begin position="37"/>
        <end position="56"/>
    </location>
</feature>